<keyword evidence="1" id="KW-1133">Transmembrane helix</keyword>
<dbReference type="PANTHER" id="PTHR37852:SF1">
    <property type="entry name" value="HIG1 DOMAIN-CONTAINING PROTEIN"/>
    <property type="match status" value="1"/>
</dbReference>
<sequence length="190" mass="21614">MSTVEDPRANERFHMYPMQRLKAVALAGGVIGACSGFYDGVRLSSLRYLTENSHRLPMTVGGWYFYHKKKNYIMIINGSKEAAKQALKFSSIITVFFGLEAIIDKYIRYDTIDFLNTTIASVLTFGTYGIYSNLSVRQTLNYMKRGSLLGLSMGFSEDMLIWSRGGKIWYMDKLGIMSPHRNKDDALFHA</sequence>
<reference evidence="2 3" key="1">
    <citation type="journal article" date="2012" name="G3 (Bethesda)">
        <title>Pichia sorbitophila, an interspecies yeast hybrid reveals early steps of genome resolution following polyploidization.</title>
        <authorList>
            <person name="Leh Louis V."/>
            <person name="Despons L."/>
            <person name="Friedrich A."/>
            <person name="Martin T."/>
            <person name="Durrens P."/>
            <person name="Casaregola S."/>
            <person name="Neuveglise C."/>
            <person name="Fairhead C."/>
            <person name="Marck C."/>
            <person name="Cruz J.A."/>
            <person name="Straub M.L."/>
            <person name="Kugler V."/>
            <person name="Sacerdot C."/>
            <person name="Uzunov Z."/>
            <person name="Thierry A."/>
            <person name="Weiss S."/>
            <person name="Bleykasten C."/>
            <person name="De Montigny J."/>
            <person name="Jacques N."/>
            <person name="Jung P."/>
            <person name="Lemaire M."/>
            <person name="Mallet S."/>
            <person name="Morel G."/>
            <person name="Richard G.F."/>
            <person name="Sarkar A."/>
            <person name="Savel G."/>
            <person name="Schacherer J."/>
            <person name="Seret M.L."/>
            <person name="Talla E."/>
            <person name="Samson G."/>
            <person name="Jubin C."/>
            <person name="Poulain J."/>
            <person name="Vacherie B."/>
            <person name="Barbe V."/>
            <person name="Pelletier E."/>
            <person name="Sherman D.J."/>
            <person name="Westhof E."/>
            <person name="Weissenbach J."/>
            <person name="Baret P.V."/>
            <person name="Wincker P."/>
            <person name="Gaillardin C."/>
            <person name="Dujon B."/>
            <person name="Souciet J.L."/>
        </authorList>
    </citation>
    <scope>NUCLEOTIDE SEQUENCE [LARGE SCALE GENOMIC DNA]</scope>
    <source>
        <strain evidence="3">ATCC MYA-4447 / BCRC 22081 / CBS 7064 / NBRC 10061 / NRRL Y-12695</strain>
    </source>
</reference>
<keyword evidence="1" id="KW-0812">Transmembrane</keyword>
<dbReference type="OMA" id="AENSHRM"/>
<name>G8YBI1_PICSO</name>
<keyword evidence="3" id="KW-1185">Reference proteome</keyword>
<protein>
    <submittedName>
        <fullName evidence="2">Piso0_002032 protein</fullName>
    </submittedName>
</protein>
<dbReference type="PANTHER" id="PTHR37852">
    <property type="entry name" value="YALI0B21208P"/>
    <property type="match status" value="1"/>
</dbReference>
<dbReference type="Proteomes" id="UP000005222">
    <property type="component" value="Chromosome J"/>
</dbReference>
<feature type="transmembrane region" description="Helical" evidence="1">
    <location>
        <begin position="114"/>
        <end position="134"/>
    </location>
</feature>
<dbReference type="InParanoid" id="G8YBI1"/>
<organism evidence="2 3">
    <name type="scientific">Pichia sorbitophila (strain ATCC MYA-4447 / BCRC 22081 / CBS 7064 / NBRC 10061 / NRRL Y-12695)</name>
    <name type="common">Hybrid yeast</name>
    <dbReference type="NCBI Taxonomy" id="559304"/>
    <lineage>
        <taxon>Eukaryota</taxon>
        <taxon>Fungi</taxon>
        <taxon>Dikarya</taxon>
        <taxon>Ascomycota</taxon>
        <taxon>Saccharomycotina</taxon>
        <taxon>Pichiomycetes</taxon>
        <taxon>Debaryomycetaceae</taxon>
        <taxon>Millerozyma</taxon>
    </lineage>
</organism>
<feature type="transmembrane region" description="Helical" evidence="1">
    <location>
        <begin position="21"/>
        <end position="38"/>
    </location>
</feature>
<dbReference type="eggNOG" id="ENOG502S3TP">
    <property type="taxonomic scope" value="Eukaryota"/>
</dbReference>
<dbReference type="HOGENOM" id="CLU_085417_0_2_1"/>
<evidence type="ECO:0000313" key="2">
    <source>
        <dbReference type="EMBL" id="CCE82312.1"/>
    </source>
</evidence>
<evidence type="ECO:0000256" key="1">
    <source>
        <dbReference type="SAM" id="Phobius"/>
    </source>
</evidence>
<dbReference type="EMBL" id="FO082050">
    <property type="protein sequence ID" value="CCE82312.1"/>
    <property type="molecule type" value="Genomic_DNA"/>
</dbReference>
<accession>G8YBI1</accession>
<evidence type="ECO:0000313" key="3">
    <source>
        <dbReference type="Proteomes" id="UP000005222"/>
    </source>
</evidence>
<gene>
    <name evidence="2" type="primary">Piso0_002032</name>
    <name evidence="2" type="ORF">GNLVRS01_PISO0J03177g</name>
</gene>
<keyword evidence="1" id="KW-0472">Membrane</keyword>
<proteinExistence type="predicted"/>
<dbReference type="STRING" id="559304.G8YBI1"/>
<dbReference type="AlphaFoldDB" id="G8YBI1"/>
<dbReference type="OrthoDB" id="5584028at2759"/>